<dbReference type="PANTHER" id="PTHR38459:SF1">
    <property type="entry name" value="PROPHAGE BACTOPRENOL-LINKED GLUCOSE TRANSLOCASE HOMOLOG"/>
    <property type="match status" value="1"/>
</dbReference>
<name>A0A1F6T6U2_9PROT</name>
<evidence type="ECO:0000256" key="1">
    <source>
        <dbReference type="ARBA" id="ARBA00004141"/>
    </source>
</evidence>
<dbReference type="GO" id="GO:0000271">
    <property type="term" value="P:polysaccharide biosynthetic process"/>
    <property type="evidence" value="ECO:0007669"/>
    <property type="project" value="InterPro"/>
</dbReference>
<gene>
    <name evidence="8" type="ORF">A2V91_00730</name>
</gene>
<comment type="subcellular location">
    <subcellularLocation>
        <location evidence="1">Membrane</location>
        <topology evidence="1">Multi-pass membrane protein</topology>
    </subcellularLocation>
</comment>
<evidence type="ECO:0000256" key="2">
    <source>
        <dbReference type="ARBA" id="ARBA00009399"/>
    </source>
</evidence>
<evidence type="ECO:0000313" key="9">
    <source>
        <dbReference type="Proteomes" id="UP000179334"/>
    </source>
</evidence>
<feature type="domain" description="GtrA/DPMS transmembrane" evidence="7">
    <location>
        <begin position="13"/>
        <end position="129"/>
    </location>
</feature>
<dbReference type="Proteomes" id="UP000179334">
    <property type="component" value="Unassembled WGS sequence"/>
</dbReference>
<keyword evidence="5 6" id="KW-0472">Membrane</keyword>
<proteinExistence type="inferred from homology"/>
<keyword evidence="4 6" id="KW-1133">Transmembrane helix</keyword>
<evidence type="ECO:0000313" key="8">
    <source>
        <dbReference type="EMBL" id="OGI40857.1"/>
    </source>
</evidence>
<comment type="caution">
    <text evidence="8">The sequence shown here is derived from an EMBL/GenBank/DDBJ whole genome shotgun (WGS) entry which is preliminary data.</text>
</comment>
<dbReference type="InterPro" id="IPR007267">
    <property type="entry name" value="GtrA_DPMS_TM"/>
</dbReference>
<dbReference type="AlphaFoldDB" id="A0A1F6T6U2"/>
<organism evidence="8 9">
    <name type="scientific">Candidatus Muproteobacteria bacterium RBG_16_64_10</name>
    <dbReference type="NCBI Taxonomy" id="1817757"/>
    <lineage>
        <taxon>Bacteria</taxon>
        <taxon>Pseudomonadati</taxon>
        <taxon>Pseudomonadota</taxon>
        <taxon>Candidatus Muproteobacteria</taxon>
    </lineage>
</organism>
<feature type="transmembrane region" description="Helical" evidence="6">
    <location>
        <begin position="104"/>
        <end position="122"/>
    </location>
</feature>
<feature type="transmembrane region" description="Helical" evidence="6">
    <location>
        <begin position="12"/>
        <end position="32"/>
    </location>
</feature>
<evidence type="ECO:0000256" key="3">
    <source>
        <dbReference type="ARBA" id="ARBA00022692"/>
    </source>
</evidence>
<evidence type="ECO:0000256" key="5">
    <source>
        <dbReference type="ARBA" id="ARBA00023136"/>
    </source>
</evidence>
<dbReference type="EMBL" id="MFSR01000015">
    <property type="protein sequence ID" value="OGI40857.1"/>
    <property type="molecule type" value="Genomic_DNA"/>
</dbReference>
<dbReference type="GO" id="GO:0005886">
    <property type="term" value="C:plasma membrane"/>
    <property type="evidence" value="ECO:0007669"/>
    <property type="project" value="TreeGrafter"/>
</dbReference>
<keyword evidence="3 6" id="KW-0812">Transmembrane</keyword>
<dbReference type="InterPro" id="IPR051401">
    <property type="entry name" value="GtrA_CellWall_Glycosyl"/>
</dbReference>
<dbReference type="PANTHER" id="PTHR38459">
    <property type="entry name" value="PROPHAGE BACTOPRENOL-LINKED GLUCOSE TRANSLOCASE HOMOLOG"/>
    <property type="match status" value="1"/>
</dbReference>
<reference evidence="8 9" key="1">
    <citation type="journal article" date="2016" name="Nat. Commun.">
        <title>Thousands of microbial genomes shed light on interconnected biogeochemical processes in an aquifer system.</title>
        <authorList>
            <person name="Anantharaman K."/>
            <person name="Brown C.T."/>
            <person name="Hug L.A."/>
            <person name="Sharon I."/>
            <person name="Castelle C.J."/>
            <person name="Probst A.J."/>
            <person name="Thomas B.C."/>
            <person name="Singh A."/>
            <person name="Wilkins M.J."/>
            <person name="Karaoz U."/>
            <person name="Brodie E.L."/>
            <person name="Williams K.H."/>
            <person name="Hubbard S.S."/>
            <person name="Banfield J.F."/>
        </authorList>
    </citation>
    <scope>NUCLEOTIDE SEQUENCE [LARGE SCALE GENOMIC DNA]</scope>
</reference>
<feature type="transmembrane region" description="Helical" evidence="6">
    <location>
        <begin position="76"/>
        <end position="98"/>
    </location>
</feature>
<sequence length="132" mass="14608">MKALRRIAAEGVRYFGASALALAVDFGVYAGLIRFAAVHYLVAAPIGFALGLATIYALSIRWVFKQRRLADRRAEFVLFAMIGLAGMALNQIIIYAAVQMMPGSYEIAKFISAGMVFCFNFISRKLLLFTRN</sequence>
<evidence type="ECO:0000256" key="4">
    <source>
        <dbReference type="ARBA" id="ARBA00022989"/>
    </source>
</evidence>
<accession>A0A1F6T6U2</accession>
<comment type="similarity">
    <text evidence="2">Belongs to the GtrA family.</text>
</comment>
<evidence type="ECO:0000256" key="6">
    <source>
        <dbReference type="SAM" id="Phobius"/>
    </source>
</evidence>
<protein>
    <recommendedName>
        <fullName evidence="7">GtrA/DPMS transmembrane domain-containing protein</fullName>
    </recommendedName>
</protein>
<evidence type="ECO:0000259" key="7">
    <source>
        <dbReference type="Pfam" id="PF04138"/>
    </source>
</evidence>
<feature type="transmembrane region" description="Helical" evidence="6">
    <location>
        <begin position="38"/>
        <end position="64"/>
    </location>
</feature>
<dbReference type="Pfam" id="PF04138">
    <property type="entry name" value="GtrA_DPMS_TM"/>
    <property type="match status" value="1"/>
</dbReference>